<dbReference type="CDD" id="cd00340">
    <property type="entry name" value="GSH_Peroxidase"/>
    <property type="match status" value="1"/>
</dbReference>
<gene>
    <name evidence="7" type="ORF">FD02_GL000293</name>
</gene>
<dbReference type="PROSITE" id="PS00763">
    <property type="entry name" value="GLUTATHIONE_PEROXID_2"/>
    <property type="match status" value="1"/>
</dbReference>
<reference evidence="7 8" key="1">
    <citation type="journal article" date="2015" name="Genome Announc.">
        <title>Expanding the biotechnology potential of lactobacilli through comparative genomics of 213 strains and associated genera.</title>
        <authorList>
            <person name="Sun Z."/>
            <person name="Harris H.M."/>
            <person name="McCann A."/>
            <person name="Guo C."/>
            <person name="Argimon S."/>
            <person name="Zhang W."/>
            <person name="Yang X."/>
            <person name="Jeffery I.B."/>
            <person name="Cooney J.C."/>
            <person name="Kagawa T.F."/>
            <person name="Liu W."/>
            <person name="Song Y."/>
            <person name="Salvetti E."/>
            <person name="Wrobel A."/>
            <person name="Rasinkangas P."/>
            <person name="Parkhill J."/>
            <person name="Rea M.C."/>
            <person name="O'Sullivan O."/>
            <person name="Ritari J."/>
            <person name="Douillard F.P."/>
            <person name="Paul Ross R."/>
            <person name="Yang R."/>
            <person name="Briner A.E."/>
            <person name="Felis G.E."/>
            <person name="de Vos W.M."/>
            <person name="Barrangou R."/>
            <person name="Klaenhammer T.R."/>
            <person name="Caufield P.W."/>
            <person name="Cui Y."/>
            <person name="Zhang H."/>
            <person name="O'Toole P.W."/>
        </authorList>
    </citation>
    <scope>NUCLEOTIDE SEQUENCE [LARGE SCALE GENOMIC DNA]</scope>
    <source>
        <strain evidence="7 8">JCM 17158</strain>
    </source>
</reference>
<name>A0A0R1JRQ8_9LACO</name>
<dbReference type="PANTHER" id="PTHR11592:SF78">
    <property type="entry name" value="GLUTATHIONE PEROXIDASE"/>
    <property type="match status" value="1"/>
</dbReference>
<dbReference type="GO" id="GO:0034599">
    <property type="term" value="P:cellular response to oxidative stress"/>
    <property type="evidence" value="ECO:0007669"/>
    <property type="project" value="TreeGrafter"/>
</dbReference>
<evidence type="ECO:0000259" key="6">
    <source>
        <dbReference type="PROSITE" id="PS51352"/>
    </source>
</evidence>
<dbReference type="PROSITE" id="PS51355">
    <property type="entry name" value="GLUTATHIONE_PEROXID_3"/>
    <property type="match status" value="1"/>
</dbReference>
<comment type="similarity">
    <text evidence="1 5">Belongs to the glutathione peroxidase family.</text>
</comment>
<protein>
    <recommendedName>
        <fullName evidence="5">Glutathione peroxidase</fullName>
    </recommendedName>
</protein>
<evidence type="ECO:0000313" key="7">
    <source>
        <dbReference type="EMBL" id="KRK71108.1"/>
    </source>
</evidence>
<proteinExistence type="inferred from homology"/>
<dbReference type="PANTHER" id="PTHR11592">
    <property type="entry name" value="GLUTATHIONE PEROXIDASE"/>
    <property type="match status" value="1"/>
</dbReference>
<dbReference type="InterPro" id="IPR029760">
    <property type="entry name" value="GPX_CS"/>
</dbReference>
<evidence type="ECO:0000313" key="8">
    <source>
        <dbReference type="Proteomes" id="UP000051804"/>
    </source>
</evidence>
<keyword evidence="8" id="KW-1185">Reference proteome</keyword>
<dbReference type="InterPro" id="IPR036249">
    <property type="entry name" value="Thioredoxin-like_sf"/>
</dbReference>
<dbReference type="SUPFAM" id="SSF52833">
    <property type="entry name" value="Thioredoxin-like"/>
    <property type="match status" value="1"/>
</dbReference>
<dbReference type="GO" id="GO:0004601">
    <property type="term" value="F:peroxidase activity"/>
    <property type="evidence" value="ECO:0007669"/>
    <property type="project" value="UniProtKB-KW"/>
</dbReference>
<dbReference type="InterPro" id="IPR013766">
    <property type="entry name" value="Thioredoxin_domain"/>
</dbReference>
<evidence type="ECO:0000256" key="5">
    <source>
        <dbReference type="RuleBase" id="RU000499"/>
    </source>
</evidence>
<keyword evidence="3 5" id="KW-0560">Oxidoreductase</keyword>
<evidence type="ECO:0000256" key="3">
    <source>
        <dbReference type="ARBA" id="ARBA00023002"/>
    </source>
</evidence>
<feature type="active site" evidence="4">
    <location>
        <position position="44"/>
    </location>
</feature>
<dbReference type="PATRIC" id="fig|1291734.4.peg.303"/>
<comment type="caution">
    <text evidence="7">The sequence shown here is derived from an EMBL/GenBank/DDBJ whole genome shotgun (WGS) entry which is preliminary data.</text>
</comment>
<dbReference type="InterPro" id="IPR000889">
    <property type="entry name" value="Glutathione_peroxidase"/>
</dbReference>
<feature type="domain" description="Thioredoxin" evidence="6">
    <location>
        <begin position="6"/>
        <end position="166"/>
    </location>
</feature>
<evidence type="ECO:0000256" key="4">
    <source>
        <dbReference type="PIRSR" id="PIRSR000303-1"/>
    </source>
</evidence>
<dbReference type="AlphaFoldDB" id="A0A0R1JRQ8"/>
<dbReference type="Gene3D" id="3.40.30.10">
    <property type="entry name" value="Glutaredoxin"/>
    <property type="match status" value="1"/>
</dbReference>
<dbReference type="PRINTS" id="PR01011">
    <property type="entry name" value="GLUTPROXDASE"/>
</dbReference>
<sequence length="171" mass="18679">MLSTGGDFMTTVYDFDATRENGETYSLAAYQGHPLLIVNTATKCGLAPQFAGLEAIYEKYKDQGLIVLGFPSNQFKQELSDSEAAAQACRTTYGVSFPMHTINPVNGDDALPLFKFLTTNTKGAFGHAIKWNFTKFLIDADGNIVERFAPATTPEKIEPAIDRLLGQSQQA</sequence>
<dbReference type="PROSITE" id="PS00460">
    <property type="entry name" value="GLUTATHIONE_PEROXID_1"/>
    <property type="match status" value="1"/>
</dbReference>
<accession>A0A0R1JRQ8</accession>
<dbReference type="STRING" id="1291734.FD02_GL000293"/>
<dbReference type="PROSITE" id="PS51352">
    <property type="entry name" value="THIOREDOXIN_2"/>
    <property type="match status" value="1"/>
</dbReference>
<dbReference type="EMBL" id="AZDJ01000030">
    <property type="protein sequence ID" value="KRK71108.1"/>
    <property type="molecule type" value="Genomic_DNA"/>
</dbReference>
<evidence type="ECO:0000256" key="2">
    <source>
        <dbReference type="ARBA" id="ARBA00022559"/>
    </source>
</evidence>
<dbReference type="Proteomes" id="UP000051804">
    <property type="component" value="Unassembled WGS sequence"/>
</dbReference>
<organism evidence="7 8">
    <name type="scientific">Lacticaseibacillus nasuensis JCM 17158</name>
    <dbReference type="NCBI Taxonomy" id="1291734"/>
    <lineage>
        <taxon>Bacteria</taxon>
        <taxon>Bacillati</taxon>
        <taxon>Bacillota</taxon>
        <taxon>Bacilli</taxon>
        <taxon>Lactobacillales</taxon>
        <taxon>Lactobacillaceae</taxon>
        <taxon>Lacticaseibacillus</taxon>
    </lineage>
</organism>
<evidence type="ECO:0000256" key="1">
    <source>
        <dbReference type="ARBA" id="ARBA00006926"/>
    </source>
</evidence>
<dbReference type="PIRSF" id="PIRSF000303">
    <property type="entry name" value="Glutathion_perox"/>
    <property type="match status" value="1"/>
</dbReference>
<keyword evidence="2 5" id="KW-0575">Peroxidase</keyword>
<dbReference type="Pfam" id="PF00255">
    <property type="entry name" value="GSHPx"/>
    <property type="match status" value="1"/>
</dbReference>
<dbReference type="InterPro" id="IPR029759">
    <property type="entry name" value="GPX_AS"/>
</dbReference>